<dbReference type="Proteomes" id="UP000480178">
    <property type="component" value="Chromosome"/>
</dbReference>
<dbReference type="EMBL" id="CP048222">
    <property type="protein sequence ID" value="QHT66691.1"/>
    <property type="molecule type" value="Genomic_DNA"/>
</dbReference>
<dbReference type="KEGG" id="rhoz:GXP67_08475"/>
<keyword evidence="2" id="KW-1185">Reference proteome</keyword>
<dbReference type="AlphaFoldDB" id="A0A6C0GFA0"/>
<proteinExistence type="predicted"/>
<protein>
    <submittedName>
        <fullName evidence="1">Uncharacterized protein</fullName>
    </submittedName>
</protein>
<sequence>MLTLFQLQHLPLQEQTQYVLEHGDFFATQIKEDFVANLYWINNIHAKLIFSDETDEIIEVIFNEDSVNDYMR</sequence>
<evidence type="ECO:0000313" key="2">
    <source>
        <dbReference type="Proteomes" id="UP000480178"/>
    </source>
</evidence>
<evidence type="ECO:0000313" key="1">
    <source>
        <dbReference type="EMBL" id="QHT66691.1"/>
    </source>
</evidence>
<reference evidence="1 2" key="1">
    <citation type="submission" date="2020-01" db="EMBL/GenBank/DDBJ databases">
        <authorList>
            <person name="Kim M.K."/>
        </authorList>
    </citation>
    <scope>NUCLEOTIDE SEQUENCE [LARGE SCALE GENOMIC DNA]</scope>
    <source>
        <strain evidence="1 2">172606-1</strain>
    </source>
</reference>
<organism evidence="1 2">
    <name type="scientific">Rhodocytophaga rosea</name>
    <dbReference type="NCBI Taxonomy" id="2704465"/>
    <lineage>
        <taxon>Bacteria</taxon>
        <taxon>Pseudomonadati</taxon>
        <taxon>Bacteroidota</taxon>
        <taxon>Cytophagia</taxon>
        <taxon>Cytophagales</taxon>
        <taxon>Rhodocytophagaceae</taxon>
        <taxon>Rhodocytophaga</taxon>
    </lineage>
</organism>
<gene>
    <name evidence="1" type="ORF">GXP67_08475</name>
</gene>
<dbReference type="RefSeq" id="WP_162442744.1">
    <property type="nucleotide sequence ID" value="NZ_CP048222.1"/>
</dbReference>
<name>A0A6C0GFA0_9BACT</name>
<accession>A0A6C0GFA0</accession>